<keyword evidence="5 6" id="KW-0472">Membrane</keyword>
<dbReference type="PROSITE" id="PS50850">
    <property type="entry name" value="MFS"/>
    <property type="match status" value="1"/>
</dbReference>
<organism evidence="8 9">
    <name type="scientific">Sporothrix schenckii 1099-18</name>
    <dbReference type="NCBI Taxonomy" id="1397361"/>
    <lineage>
        <taxon>Eukaryota</taxon>
        <taxon>Fungi</taxon>
        <taxon>Dikarya</taxon>
        <taxon>Ascomycota</taxon>
        <taxon>Pezizomycotina</taxon>
        <taxon>Sordariomycetes</taxon>
        <taxon>Sordariomycetidae</taxon>
        <taxon>Ophiostomatales</taxon>
        <taxon>Ophiostomataceae</taxon>
        <taxon>Sporothrix</taxon>
    </lineage>
</organism>
<dbReference type="Pfam" id="PF06609">
    <property type="entry name" value="TRI12"/>
    <property type="match status" value="1"/>
</dbReference>
<feature type="transmembrane region" description="Helical" evidence="6">
    <location>
        <begin position="96"/>
        <end position="114"/>
    </location>
</feature>
<keyword evidence="3 6" id="KW-0812">Transmembrane</keyword>
<dbReference type="Proteomes" id="UP000033710">
    <property type="component" value="Unassembled WGS sequence"/>
</dbReference>
<evidence type="ECO:0000313" key="8">
    <source>
        <dbReference type="EMBL" id="KJR83030.1"/>
    </source>
</evidence>
<dbReference type="InterPro" id="IPR053791">
    <property type="entry name" value="MFS_Tri12-like"/>
</dbReference>
<dbReference type="RefSeq" id="XP_016585706.1">
    <property type="nucleotide sequence ID" value="XM_016730899.1"/>
</dbReference>
<dbReference type="PANTHER" id="PTHR23501:SF109">
    <property type="entry name" value="MAJOR FACILITATOR SUPERFAMILY (MFS) PROFILE DOMAIN-CONTAINING PROTEIN-RELATED"/>
    <property type="match status" value="1"/>
</dbReference>
<accession>A0A0F2M2Q4</accession>
<comment type="subcellular location">
    <subcellularLocation>
        <location evidence="1">Membrane</location>
        <topology evidence="1">Multi-pass membrane protein</topology>
    </subcellularLocation>
</comment>
<evidence type="ECO:0000313" key="9">
    <source>
        <dbReference type="Proteomes" id="UP000033710"/>
    </source>
</evidence>
<feature type="transmembrane region" description="Helical" evidence="6">
    <location>
        <begin position="396"/>
        <end position="414"/>
    </location>
</feature>
<dbReference type="SUPFAM" id="SSF103473">
    <property type="entry name" value="MFS general substrate transporter"/>
    <property type="match status" value="1"/>
</dbReference>
<dbReference type="InterPro" id="IPR020846">
    <property type="entry name" value="MFS_dom"/>
</dbReference>
<feature type="transmembrane region" description="Helical" evidence="6">
    <location>
        <begin position="364"/>
        <end position="389"/>
    </location>
</feature>
<evidence type="ECO:0000256" key="3">
    <source>
        <dbReference type="ARBA" id="ARBA00022692"/>
    </source>
</evidence>
<feature type="transmembrane region" description="Helical" evidence="6">
    <location>
        <begin position="452"/>
        <end position="474"/>
    </location>
</feature>
<name>A0A0F2M2Q4_SPOSC</name>
<dbReference type="OrthoDB" id="4161376at2759"/>
<dbReference type="CDD" id="cd06179">
    <property type="entry name" value="MFS_TRI12_like"/>
    <property type="match status" value="1"/>
</dbReference>
<keyword evidence="4 6" id="KW-1133">Transmembrane helix</keyword>
<keyword evidence="2" id="KW-0813">Transport</keyword>
<proteinExistence type="predicted"/>
<feature type="transmembrane region" description="Helical" evidence="6">
    <location>
        <begin position="544"/>
        <end position="563"/>
    </location>
</feature>
<evidence type="ECO:0000259" key="7">
    <source>
        <dbReference type="PROSITE" id="PS50850"/>
    </source>
</evidence>
<evidence type="ECO:0000256" key="4">
    <source>
        <dbReference type="ARBA" id="ARBA00022989"/>
    </source>
</evidence>
<feature type="transmembrane region" description="Helical" evidence="6">
    <location>
        <begin position="282"/>
        <end position="307"/>
    </location>
</feature>
<evidence type="ECO:0000256" key="5">
    <source>
        <dbReference type="ARBA" id="ARBA00023136"/>
    </source>
</evidence>
<reference evidence="8 9" key="2">
    <citation type="journal article" date="2015" name="Eukaryot. Cell">
        <title>Asexual propagation of a virulent clone complex in a human and feline outbreak of sporotrichosis.</title>
        <authorList>
            <person name="Teixeira Mde M."/>
            <person name="Rodrigues A.M."/>
            <person name="Tsui C.K."/>
            <person name="de Almeida L.G."/>
            <person name="Van Diepeningen A.D."/>
            <person name="van den Ende B.G."/>
            <person name="Fernandes G.F."/>
            <person name="Kano R."/>
            <person name="Hamelin R.C."/>
            <person name="Lopes-Bezerra L.M."/>
            <person name="Vasconcelos A.T."/>
            <person name="de Hoog S."/>
            <person name="de Camargo Z.P."/>
            <person name="Felipe M.S."/>
        </authorList>
    </citation>
    <scope>NUCLEOTIDE SEQUENCE [LARGE SCALE GENOMIC DNA]</scope>
    <source>
        <strain evidence="8 9">1099-18</strain>
    </source>
</reference>
<sequence length="633" mass="66919">MSADRNSIHEGKVVHEFIDGQDVAKVAHIDGTVDYIDANAVGGDLEDMPKGYYYSPAFLGTMVAICCASICAYLGWVLPANTLSLINADLGNSPDINWVATVWTLGSCIGFLLIGRLSDIFGRKWMVMGTTFLSLVGCIVGAVAKNVNTLIGANLLNGLSAAGQLSFGITLGELVPNKHRGVVVTICFLSSLPFAVFGPIIARSFINNTAAGWRWSYYIGIILNGITAILFFFLYHPPSYTQLHVAGKTRWQAVKEIDYVGIFLFVGGCVLFLIGLSWGGTIYPWASVQTLCTLLIGFATIVAFVVWEAYFCKVQPLMPPRLFKNKGFVGIVIVATIGAMIYYSMTVLWPTIVGTLYTTDSLQIGWQSSVVGGGILLGQVLGGLALGYVPRVKIQAVIASICAMAFITPLASITTGTHNMFLALGILGLVSIGYVDNITFPGVTLVQESQDIGLATGVMGSIRALGGAVAQALYVSVLNNKLTTNIPKYVGAAATEAGLPDSSLPALYAGITAGNFSAVPDITPAVEAAVGASLPTAYAESFKIVFYCTIPFSVILIAAAFLVPNMEPYLHLNVAKKLQTRANIQAAEKNATIDQEKANVVQAETAAHVEDAASAATVPLESVAVPAAAAERT</sequence>
<dbReference type="GO" id="GO:0022857">
    <property type="term" value="F:transmembrane transporter activity"/>
    <property type="evidence" value="ECO:0007669"/>
    <property type="project" value="InterPro"/>
</dbReference>
<dbReference type="PANTHER" id="PTHR23501">
    <property type="entry name" value="MAJOR FACILITATOR SUPERFAMILY"/>
    <property type="match status" value="1"/>
</dbReference>
<dbReference type="InterPro" id="IPR036259">
    <property type="entry name" value="MFS_trans_sf"/>
</dbReference>
<evidence type="ECO:0000256" key="2">
    <source>
        <dbReference type="ARBA" id="ARBA00022448"/>
    </source>
</evidence>
<dbReference type="Gene3D" id="1.20.1250.20">
    <property type="entry name" value="MFS general substrate transporter like domains"/>
    <property type="match status" value="1"/>
</dbReference>
<dbReference type="InterPro" id="IPR010573">
    <property type="entry name" value="MFS_Str1/Tri12-like"/>
</dbReference>
<feature type="transmembrane region" description="Helical" evidence="6">
    <location>
        <begin position="420"/>
        <end position="440"/>
    </location>
</feature>
<feature type="transmembrane region" description="Helical" evidence="6">
    <location>
        <begin position="57"/>
        <end position="76"/>
    </location>
</feature>
<reference evidence="8 9" key="1">
    <citation type="journal article" date="2014" name="BMC Genomics">
        <title>Comparative genomics of the major fungal agents of human and animal Sporotrichosis: Sporothrix schenckii and Sporothrix brasiliensis.</title>
        <authorList>
            <person name="Teixeira M.M."/>
            <person name="de Almeida L.G."/>
            <person name="Kubitschek-Barreira P."/>
            <person name="Alves F.L."/>
            <person name="Kioshima E.S."/>
            <person name="Abadio A.K."/>
            <person name="Fernandes L."/>
            <person name="Derengowski L.S."/>
            <person name="Ferreira K.S."/>
            <person name="Souza R.C."/>
            <person name="Ruiz J.C."/>
            <person name="de Andrade N.C."/>
            <person name="Paes H.C."/>
            <person name="Nicola A.M."/>
            <person name="Albuquerque P."/>
            <person name="Gerber A.L."/>
            <person name="Martins V.P."/>
            <person name="Peconick L.D."/>
            <person name="Neto A.V."/>
            <person name="Chaucanez C.B."/>
            <person name="Silva P.A."/>
            <person name="Cunha O.L."/>
            <person name="de Oliveira F.F."/>
            <person name="dos Santos T.C."/>
            <person name="Barros A.L."/>
            <person name="Soares M.A."/>
            <person name="de Oliveira L.M."/>
            <person name="Marini M.M."/>
            <person name="Villalobos-Duno H."/>
            <person name="Cunha M.M."/>
            <person name="de Hoog S."/>
            <person name="da Silveira J.F."/>
            <person name="Henrissat B."/>
            <person name="Nino-Vega G.A."/>
            <person name="Cisalpino P.S."/>
            <person name="Mora-Montes H.M."/>
            <person name="Almeida S.R."/>
            <person name="Stajich J.E."/>
            <person name="Lopes-Bezerra L.M."/>
            <person name="Vasconcelos A.T."/>
            <person name="Felipe M.S."/>
        </authorList>
    </citation>
    <scope>NUCLEOTIDE SEQUENCE [LARGE SCALE GENOMIC DNA]</scope>
    <source>
        <strain evidence="8 9">1099-18</strain>
    </source>
</reference>
<dbReference type="GeneID" id="27666176"/>
<feature type="transmembrane region" description="Helical" evidence="6">
    <location>
        <begin position="215"/>
        <end position="236"/>
    </location>
</feature>
<feature type="transmembrane region" description="Helical" evidence="6">
    <location>
        <begin position="181"/>
        <end position="203"/>
    </location>
</feature>
<feature type="transmembrane region" description="Helical" evidence="6">
    <location>
        <begin position="150"/>
        <end position="169"/>
    </location>
</feature>
<evidence type="ECO:0000256" key="1">
    <source>
        <dbReference type="ARBA" id="ARBA00004141"/>
    </source>
</evidence>
<dbReference type="VEuPathDB" id="FungiDB:SPSK_04088"/>
<feature type="transmembrane region" description="Helical" evidence="6">
    <location>
        <begin position="257"/>
        <end position="276"/>
    </location>
</feature>
<feature type="transmembrane region" description="Helical" evidence="6">
    <location>
        <begin position="126"/>
        <end position="144"/>
    </location>
</feature>
<gene>
    <name evidence="8" type="ORF">SPSK_04088</name>
</gene>
<feature type="domain" description="Major facilitator superfamily (MFS) profile" evidence="7">
    <location>
        <begin position="23"/>
        <end position="567"/>
    </location>
</feature>
<feature type="transmembrane region" description="Helical" evidence="6">
    <location>
        <begin position="328"/>
        <end position="352"/>
    </location>
</feature>
<dbReference type="KEGG" id="ssck:SPSK_04088"/>
<comment type="caution">
    <text evidence="8">The sequence shown here is derived from an EMBL/GenBank/DDBJ whole genome shotgun (WGS) entry which is preliminary data.</text>
</comment>
<evidence type="ECO:0000256" key="6">
    <source>
        <dbReference type="SAM" id="Phobius"/>
    </source>
</evidence>
<protein>
    <submittedName>
        <fullName evidence="8">Siderophore iron transporter</fullName>
    </submittedName>
</protein>
<dbReference type="InterPro" id="IPR005829">
    <property type="entry name" value="Sugar_transporter_CS"/>
</dbReference>
<dbReference type="EMBL" id="AXCR01000010">
    <property type="protein sequence ID" value="KJR83030.1"/>
    <property type="molecule type" value="Genomic_DNA"/>
</dbReference>
<dbReference type="PROSITE" id="PS00216">
    <property type="entry name" value="SUGAR_TRANSPORT_1"/>
    <property type="match status" value="1"/>
</dbReference>
<dbReference type="GO" id="GO:0005886">
    <property type="term" value="C:plasma membrane"/>
    <property type="evidence" value="ECO:0007669"/>
    <property type="project" value="TreeGrafter"/>
</dbReference>
<dbReference type="AlphaFoldDB" id="A0A0F2M2Q4"/>